<evidence type="ECO:0000313" key="3">
    <source>
        <dbReference type="Proteomes" id="UP000193529"/>
    </source>
</evidence>
<dbReference type="GO" id="GO:0008483">
    <property type="term" value="F:transaminase activity"/>
    <property type="evidence" value="ECO:0007669"/>
    <property type="project" value="UniProtKB-KW"/>
</dbReference>
<feature type="domain" description="Aminotransferase class V" evidence="1">
    <location>
        <begin position="21"/>
        <end position="390"/>
    </location>
</feature>
<dbReference type="InterPro" id="IPR000192">
    <property type="entry name" value="Aminotrans_V_dom"/>
</dbReference>
<dbReference type="SUPFAM" id="SSF53383">
    <property type="entry name" value="PLP-dependent transferases"/>
    <property type="match status" value="1"/>
</dbReference>
<dbReference type="InterPro" id="IPR015424">
    <property type="entry name" value="PyrdxlP-dep_Trfase"/>
</dbReference>
<keyword evidence="2" id="KW-0808">Transferase</keyword>
<evidence type="ECO:0000259" key="1">
    <source>
        <dbReference type="Pfam" id="PF00266"/>
    </source>
</evidence>
<evidence type="ECO:0000313" key="2">
    <source>
        <dbReference type="EMBL" id="ORW23214.1"/>
    </source>
</evidence>
<dbReference type="InterPro" id="IPR015421">
    <property type="entry name" value="PyrdxlP-dep_Trfase_major"/>
</dbReference>
<dbReference type="Proteomes" id="UP000193529">
    <property type="component" value="Unassembled WGS sequence"/>
</dbReference>
<proteinExistence type="predicted"/>
<dbReference type="RefSeq" id="WP_085079079.1">
    <property type="nucleotide sequence ID" value="NZ_JACKRZ010000369.1"/>
</dbReference>
<dbReference type="InterPro" id="IPR011340">
    <property type="entry name" value="Cys_dSase-rel"/>
</dbReference>
<comment type="caution">
    <text evidence="2">The sequence shown here is derived from an EMBL/GenBank/DDBJ whole genome shotgun (WGS) entry which is preliminary data.</text>
</comment>
<dbReference type="Pfam" id="PF00266">
    <property type="entry name" value="Aminotran_5"/>
    <property type="match status" value="1"/>
</dbReference>
<dbReference type="InterPro" id="IPR015422">
    <property type="entry name" value="PyrdxlP-dep_Trfase_small"/>
</dbReference>
<sequence length="398" mass="41705">MAFDVARVRGLHPSLGDGWVHFDAPAGMLIPDSVATTVSTAFRRSAATTGGAHPSARRSVAVLEAARAAVADLFNADPAGVVLGADRAILLSSLAEASSSRAGLGYEVIVSRLDDEANIAPWLRAAHRYGAKVKWAEIDIETGELPTWQWESLVGKSTRLVAVASASATLGTVTDLRAMTKLVHDVGGLVVVDHSAAAPYRLLDVKETDADVVAVNALAWGGPPIGALVFRDPALINTFSSIANDPHAAGPARLEVGVHQFGLLAGVVASIEYLAALDETARGGRRERLSLSMQSATSYMNRVFDYLMVSLRSLPLVMVIGRPEARIPVVSFALQDVPAERVVQRLADNGVLAIGNESSRALDVLGVNDVGGAVTVGLAHYSTTAEVDQLVRALASLG</sequence>
<dbReference type="NCBIfam" id="TIGR01976">
    <property type="entry name" value="am_tr_V_VC1184"/>
    <property type="match status" value="1"/>
</dbReference>
<keyword evidence="2" id="KW-0032">Aminotransferase</keyword>
<protein>
    <submittedName>
        <fullName evidence="2">Aminotransferase</fullName>
    </submittedName>
</protein>
<dbReference type="Gene3D" id="3.90.1150.10">
    <property type="entry name" value="Aspartate Aminotransferase, domain 1"/>
    <property type="match status" value="1"/>
</dbReference>
<dbReference type="AlphaFoldDB" id="A0A1X1ZIL1"/>
<gene>
    <name evidence="2" type="ORF">AWC19_11620</name>
</gene>
<accession>A0A1X1ZIL1</accession>
<dbReference type="Gene3D" id="3.40.640.10">
    <property type="entry name" value="Type I PLP-dependent aspartate aminotransferase-like (Major domain)"/>
    <property type="match status" value="1"/>
</dbReference>
<keyword evidence="3" id="KW-1185">Reference proteome</keyword>
<name>A0A1X1ZIL1_9MYCO</name>
<dbReference type="EMBL" id="LQPJ01000109">
    <property type="protein sequence ID" value="ORW23214.1"/>
    <property type="molecule type" value="Genomic_DNA"/>
</dbReference>
<reference evidence="2 3" key="1">
    <citation type="submission" date="2016-01" db="EMBL/GenBank/DDBJ databases">
        <title>The new phylogeny of the genus Mycobacterium.</title>
        <authorList>
            <person name="Tarcisio F."/>
            <person name="Conor M."/>
            <person name="Antonella G."/>
            <person name="Elisabetta G."/>
            <person name="Giulia F.S."/>
            <person name="Sara T."/>
            <person name="Anna F."/>
            <person name="Clotilde B."/>
            <person name="Roberto B."/>
            <person name="Veronica D.S."/>
            <person name="Fabio R."/>
            <person name="Monica P."/>
            <person name="Olivier J."/>
            <person name="Enrico T."/>
            <person name="Nicola S."/>
        </authorList>
    </citation>
    <scope>NUCLEOTIDE SEQUENCE [LARGE SCALE GENOMIC DNA]</scope>
    <source>
        <strain evidence="2 3">DSM 44572</strain>
    </source>
</reference>
<dbReference type="STRING" id="153971.AWC19_11620"/>
<dbReference type="OrthoDB" id="7592443at2"/>
<dbReference type="PANTHER" id="PTHR43586">
    <property type="entry name" value="CYSTEINE DESULFURASE"/>
    <property type="match status" value="1"/>
</dbReference>
<organism evidence="2 3">
    <name type="scientific">Mycobacterium palustre</name>
    <dbReference type="NCBI Taxonomy" id="153971"/>
    <lineage>
        <taxon>Bacteria</taxon>
        <taxon>Bacillati</taxon>
        <taxon>Actinomycetota</taxon>
        <taxon>Actinomycetes</taxon>
        <taxon>Mycobacteriales</taxon>
        <taxon>Mycobacteriaceae</taxon>
        <taxon>Mycobacterium</taxon>
        <taxon>Mycobacterium simiae complex</taxon>
    </lineage>
</organism>
<dbReference type="PANTHER" id="PTHR43586:SF21">
    <property type="entry name" value="PYRIDOXAL PHOSPHATE (PLP)-DEPENDENT ASPARTATE AMINOTRANSFERASE SUPERFAMILY"/>
    <property type="match status" value="1"/>
</dbReference>